<dbReference type="RefSeq" id="WP_386832350.1">
    <property type="nucleotide sequence ID" value="NZ_JBHUNP010000001.1"/>
</dbReference>
<feature type="transmembrane region" description="Helical" evidence="6">
    <location>
        <begin position="21"/>
        <end position="40"/>
    </location>
</feature>
<evidence type="ECO:0000256" key="6">
    <source>
        <dbReference type="SAM" id="Phobius"/>
    </source>
</evidence>
<feature type="transmembrane region" description="Helical" evidence="6">
    <location>
        <begin position="146"/>
        <end position="169"/>
    </location>
</feature>
<keyword evidence="5 6" id="KW-0472">Membrane</keyword>
<keyword evidence="3 6" id="KW-0812">Transmembrane</keyword>
<name>A0ABW5QHU4_9HYPH</name>
<dbReference type="Pfam" id="PF03073">
    <property type="entry name" value="TspO_MBR"/>
    <property type="match status" value="1"/>
</dbReference>
<keyword evidence="8" id="KW-1185">Reference proteome</keyword>
<proteinExistence type="inferred from homology"/>
<gene>
    <name evidence="7" type="ORF">ACFSX5_05850</name>
</gene>
<evidence type="ECO:0000256" key="2">
    <source>
        <dbReference type="ARBA" id="ARBA00007524"/>
    </source>
</evidence>
<protein>
    <submittedName>
        <fullName evidence="7">Tryptophan-rich sensory protein</fullName>
    </submittedName>
</protein>
<keyword evidence="4 6" id="KW-1133">Transmembrane helix</keyword>
<evidence type="ECO:0000256" key="4">
    <source>
        <dbReference type="ARBA" id="ARBA00022989"/>
    </source>
</evidence>
<dbReference type="InterPro" id="IPR038330">
    <property type="entry name" value="TspO/MBR-related_sf"/>
</dbReference>
<dbReference type="Proteomes" id="UP001597521">
    <property type="component" value="Unassembled WGS sequence"/>
</dbReference>
<organism evidence="7 8">
    <name type="scientific">Devosia albogilva</name>
    <dbReference type="NCBI Taxonomy" id="429726"/>
    <lineage>
        <taxon>Bacteria</taxon>
        <taxon>Pseudomonadati</taxon>
        <taxon>Pseudomonadota</taxon>
        <taxon>Alphaproteobacteria</taxon>
        <taxon>Hyphomicrobiales</taxon>
        <taxon>Devosiaceae</taxon>
        <taxon>Devosia</taxon>
    </lineage>
</organism>
<evidence type="ECO:0000256" key="3">
    <source>
        <dbReference type="ARBA" id="ARBA00022692"/>
    </source>
</evidence>
<comment type="caution">
    <text evidence="7">The sequence shown here is derived from an EMBL/GenBank/DDBJ whole genome shotgun (WGS) entry which is preliminary data.</text>
</comment>
<evidence type="ECO:0000256" key="1">
    <source>
        <dbReference type="ARBA" id="ARBA00004141"/>
    </source>
</evidence>
<feature type="transmembrane region" description="Helical" evidence="6">
    <location>
        <begin position="116"/>
        <end position="134"/>
    </location>
</feature>
<evidence type="ECO:0000256" key="5">
    <source>
        <dbReference type="ARBA" id="ARBA00023136"/>
    </source>
</evidence>
<evidence type="ECO:0000313" key="8">
    <source>
        <dbReference type="Proteomes" id="UP001597521"/>
    </source>
</evidence>
<evidence type="ECO:0000313" key="7">
    <source>
        <dbReference type="EMBL" id="MFD2647320.1"/>
    </source>
</evidence>
<dbReference type="EMBL" id="JBHUNP010000001">
    <property type="protein sequence ID" value="MFD2647320.1"/>
    <property type="molecule type" value="Genomic_DNA"/>
</dbReference>
<sequence>MATIKAIPLPPKASLLDADRHDLLGLTLSAALPLAVFVIANGVGQITGNPPLFFSPFGLPGWFGAVMHLVTLPLFGAARWMVAERGEAGRKAGWWLVALMLGMIAFPFVVLPLDSLALSMISMALLLLGIATTLRVSAVSRQAGLVMAPGVAWMGLSAAMGLALVAAWAPPFAVTNVNNTL</sequence>
<accession>A0ABW5QHU4</accession>
<feature type="transmembrane region" description="Helical" evidence="6">
    <location>
        <begin position="92"/>
        <end position="110"/>
    </location>
</feature>
<comment type="subcellular location">
    <subcellularLocation>
        <location evidence="1">Membrane</location>
        <topology evidence="1">Multi-pass membrane protein</topology>
    </subcellularLocation>
</comment>
<dbReference type="InterPro" id="IPR004307">
    <property type="entry name" value="TspO_MBR"/>
</dbReference>
<dbReference type="Gene3D" id="1.20.1260.100">
    <property type="entry name" value="TspO/MBR protein"/>
    <property type="match status" value="1"/>
</dbReference>
<feature type="transmembrane region" description="Helical" evidence="6">
    <location>
        <begin position="60"/>
        <end position="80"/>
    </location>
</feature>
<reference evidence="8" key="1">
    <citation type="journal article" date="2019" name="Int. J. Syst. Evol. Microbiol.">
        <title>The Global Catalogue of Microorganisms (GCM) 10K type strain sequencing project: providing services to taxonomists for standard genome sequencing and annotation.</title>
        <authorList>
            <consortium name="The Broad Institute Genomics Platform"/>
            <consortium name="The Broad Institute Genome Sequencing Center for Infectious Disease"/>
            <person name="Wu L."/>
            <person name="Ma J."/>
        </authorList>
    </citation>
    <scope>NUCLEOTIDE SEQUENCE [LARGE SCALE GENOMIC DNA]</scope>
    <source>
        <strain evidence="8">CCM 7427</strain>
    </source>
</reference>
<comment type="similarity">
    <text evidence="2">Belongs to the TspO/BZRP family.</text>
</comment>